<proteinExistence type="predicted"/>
<evidence type="ECO:0000313" key="1">
    <source>
        <dbReference type="EMBL" id="KAK1870069.1"/>
    </source>
</evidence>
<dbReference type="EMBL" id="CM020620">
    <property type="protein sequence ID" value="KAK1870069.1"/>
    <property type="molecule type" value="Genomic_DNA"/>
</dbReference>
<reference evidence="1" key="1">
    <citation type="submission" date="2019-11" db="EMBL/GenBank/DDBJ databases">
        <title>Nori genome reveals adaptations in red seaweeds to the harsh intertidal environment.</title>
        <authorList>
            <person name="Wang D."/>
            <person name="Mao Y."/>
        </authorList>
    </citation>
    <scope>NUCLEOTIDE SEQUENCE</scope>
    <source>
        <tissue evidence="1">Gametophyte</tissue>
    </source>
</reference>
<keyword evidence="2" id="KW-1185">Reference proteome</keyword>
<accession>A0ACC3CJS8</accession>
<name>A0ACC3CJS8_PYRYE</name>
<dbReference type="Proteomes" id="UP000798662">
    <property type="component" value="Chromosome 3"/>
</dbReference>
<organism evidence="1 2">
    <name type="scientific">Pyropia yezoensis</name>
    <name type="common">Susabi-nori</name>
    <name type="synonym">Porphyra yezoensis</name>
    <dbReference type="NCBI Taxonomy" id="2788"/>
    <lineage>
        <taxon>Eukaryota</taxon>
        <taxon>Rhodophyta</taxon>
        <taxon>Bangiophyceae</taxon>
        <taxon>Bangiales</taxon>
        <taxon>Bangiaceae</taxon>
        <taxon>Pyropia</taxon>
    </lineage>
</organism>
<comment type="caution">
    <text evidence="1">The sequence shown here is derived from an EMBL/GenBank/DDBJ whole genome shotgun (WGS) entry which is preliminary data.</text>
</comment>
<protein>
    <submittedName>
        <fullName evidence="1">Uncharacterized protein</fullName>
    </submittedName>
</protein>
<evidence type="ECO:0000313" key="2">
    <source>
        <dbReference type="Proteomes" id="UP000798662"/>
    </source>
</evidence>
<gene>
    <name evidence="1" type="ORF">I4F81_012531</name>
</gene>
<sequence length="196" mass="21038">MEGDGTGGIACYDFFPVAFVSFPYSSFLVCVCWEGHPRSRESCAAGWGGVPRCRRGRGCHAMGREWLWQFRAAGRGGRAALRGGGGFVALPAWAEVPRCRRGHAWSRRAAGHCGAQRRAAGRGGTWRRQRGGLAPRSRRWRGPVVAARGVGLPVVVVRGAALSVVVMHGPALPVVAVMLVAWEARATRPAVARGRE</sequence>